<evidence type="ECO:0000259" key="1">
    <source>
        <dbReference type="Pfam" id="PF06938"/>
    </source>
</evidence>
<reference evidence="3 4" key="1">
    <citation type="submission" date="2023-01" db="EMBL/GenBank/DDBJ databases">
        <title>Novel species of the genus Asticcacaulis isolated from rivers.</title>
        <authorList>
            <person name="Lu H."/>
        </authorList>
    </citation>
    <scope>NUCLEOTIDE SEQUENCE [LARGE SCALE GENOMIC DNA]</scope>
    <source>
        <strain evidence="3 4">BYS171W</strain>
    </source>
</reference>
<dbReference type="InterPro" id="IPR023361">
    <property type="entry name" value="DUF1285_beta_roll_sf"/>
</dbReference>
<dbReference type="InterPro" id="IPR048342">
    <property type="entry name" value="DUF1285_C"/>
</dbReference>
<accession>A0ABT5HUR6</accession>
<name>A0ABT5HUR6_9CAUL</name>
<evidence type="ECO:0000313" key="4">
    <source>
        <dbReference type="Proteomes" id="UP001214854"/>
    </source>
</evidence>
<evidence type="ECO:0000259" key="2">
    <source>
        <dbReference type="Pfam" id="PF21028"/>
    </source>
</evidence>
<dbReference type="InterPro" id="IPR010707">
    <property type="entry name" value="DUF1285"/>
</dbReference>
<proteinExistence type="predicted"/>
<dbReference type="InterPro" id="IPR048341">
    <property type="entry name" value="DUF1285_N"/>
</dbReference>
<dbReference type="PIRSF" id="PIRSF029557">
    <property type="entry name" value="UCP029557"/>
    <property type="match status" value="1"/>
</dbReference>
<sequence length="172" mass="19606">MTSGEGFLSEAARFPDKTYPVERWNPTLCGEMDILIGRDGMWLHEGRPMTRLPLVRLFAKLLRREGDDYFLVTPVEKLKITVEDLPLRIVDFEGPVFVTDQDERVNLGDDHPLILDRAGEAYLPRLKVRGDLWGRLTRACTYRLFETAEIGGDDRVRVTLGDQTFDVPVISG</sequence>
<dbReference type="Gene3D" id="2.30.270.10">
    <property type="entry name" value="duf1285 protein"/>
    <property type="match status" value="1"/>
</dbReference>
<organism evidence="3 4">
    <name type="scientific">Asticcacaulis aquaticus</name>
    <dbReference type="NCBI Taxonomy" id="2984212"/>
    <lineage>
        <taxon>Bacteria</taxon>
        <taxon>Pseudomonadati</taxon>
        <taxon>Pseudomonadota</taxon>
        <taxon>Alphaproteobacteria</taxon>
        <taxon>Caulobacterales</taxon>
        <taxon>Caulobacteraceae</taxon>
        <taxon>Asticcacaulis</taxon>
    </lineage>
</organism>
<dbReference type="RefSeq" id="WP_272748277.1">
    <property type="nucleotide sequence ID" value="NZ_JAQQKX010000008.1"/>
</dbReference>
<dbReference type="Pfam" id="PF06938">
    <property type="entry name" value="DUF1285_N"/>
    <property type="match status" value="1"/>
</dbReference>
<feature type="domain" description="DUF1285" evidence="1">
    <location>
        <begin position="20"/>
        <end position="84"/>
    </location>
</feature>
<keyword evidence="4" id="KW-1185">Reference proteome</keyword>
<dbReference type="Gene3D" id="3.10.540.10">
    <property type="entry name" value="duf1285 like domain"/>
    <property type="match status" value="1"/>
</dbReference>
<comment type="caution">
    <text evidence="3">The sequence shown here is derived from an EMBL/GenBank/DDBJ whole genome shotgun (WGS) entry which is preliminary data.</text>
</comment>
<evidence type="ECO:0000313" key="3">
    <source>
        <dbReference type="EMBL" id="MDC7683816.1"/>
    </source>
</evidence>
<dbReference type="Pfam" id="PF21028">
    <property type="entry name" value="DUF1285_C"/>
    <property type="match status" value="1"/>
</dbReference>
<protein>
    <submittedName>
        <fullName evidence="3">DUF1285 domain-containing protein</fullName>
    </submittedName>
</protein>
<dbReference type="EMBL" id="JAQQKX010000008">
    <property type="protein sequence ID" value="MDC7683816.1"/>
    <property type="molecule type" value="Genomic_DNA"/>
</dbReference>
<dbReference type="Proteomes" id="UP001214854">
    <property type="component" value="Unassembled WGS sequence"/>
</dbReference>
<feature type="domain" description="DUF1285" evidence="2">
    <location>
        <begin position="96"/>
        <end position="165"/>
    </location>
</feature>
<gene>
    <name evidence="3" type="ORF">PQU92_11045</name>
</gene>